<dbReference type="Proteomes" id="UP000010420">
    <property type="component" value="Unassembled WGS sequence"/>
</dbReference>
<dbReference type="NCBIfam" id="NF041287">
    <property type="entry name" value="lipo_GerS_rel"/>
    <property type="match status" value="1"/>
</dbReference>
<keyword evidence="3" id="KW-1185">Reference proteome</keyword>
<proteinExistence type="predicted"/>
<evidence type="ECO:0000313" key="2">
    <source>
        <dbReference type="EMBL" id="EKY27770.1"/>
    </source>
</evidence>
<keyword evidence="1" id="KW-0472">Membrane</keyword>
<dbReference type="PATRIC" id="fig|545697.3.peg.1225"/>
<dbReference type="STRING" id="545697.HMPREF0216_01244"/>
<comment type="caution">
    <text evidence="2">The sequence shown here is derived from an EMBL/GenBank/DDBJ whole genome shotgun (WGS) entry which is preliminary data.</text>
</comment>
<dbReference type="eggNOG" id="ENOG5034376">
    <property type="taxonomic scope" value="Bacteria"/>
</dbReference>
<dbReference type="AlphaFoldDB" id="L1QJB7"/>
<evidence type="ECO:0008006" key="4">
    <source>
        <dbReference type="Google" id="ProtNLM"/>
    </source>
</evidence>
<evidence type="ECO:0000313" key="3">
    <source>
        <dbReference type="Proteomes" id="UP000010420"/>
    </source>
</evidence>
<sequence length="210" mass="24392">MIIGGKMKKKIILSLLLIIPFISILIVIIFRGFLMPSNEEIIKSLKNINYYETKVEYIIRNDRGEETEETTQYYSSEEGVRVEFGDDRVKIYKNDGIYVKDNISNTEYVIDVSMDYLHSIAFMNKILSCPLKSDSLKEGQEEWGDTIYIQVDAELFLQNDHLNTARIFIDKKNKAPIGIVIYDKSGKETVRIIYKDFNKVKEIDSDKFST</sequence>
<organism evidence="2 3">
    <name type="scientific">Clostridium celatum DSM 1785</name>
    <dbReference type="NCBI Taxonomy" id="545697"/>
    <lineage>
        <taxon>Bacteria</taxon>
        <taxon>Bacillati</taxon>
        <taxon>Bacillota</taxon>
        <taxon>Clostridia</taxon>
        <taxon>Eubacteriales</taxon>
        <taxon>Clostridiaceae</taxon>
        <taxon>Clostridium</taxon>
    </lineage>
</organism>
<name>L1QJB7_9CLOT</name>
<reference evidence="2 3" key="1">
    <citation type="submission" date="2012-05" db="EMBL/GenBank/DDBJ databases">
        <authorList>
            <person name="Weinstock G."/>
            <person name="Sodergren E."/>
            <person name="Lobos E.A."/>
            <person name="Fulton L."/>
            <person name="Fulton R."/>
            <person name="Courtney L."/>
            <person name="Fronick C."/>
            <person name="O'Laughlin M."/>
            <person name="Godfrey J."/>
            <person name="Wilson R.M."/>
            <person name="Miner T."/>
            <person name="Farmer C."/>
            <person name="Delehaunty K."/>
            <person name="Cordes M."/>
            <person name="Minx P."/>
            <person name="Tomlinson C."/>
            <person name="Chen J."/>
            <person name="Wollam A."/>
            <person name="Pepin K.H."/>
            <person name="Bhonagiri V."/>
            <person name="Zhang X."/>
            <person name="Suruliraj S."/>
            <person name="Warren W."/>
            <person name="Mitreva M."/>
            <person name="Mardis E.R."/>
            <person name="Wilson R.K."/>
        </authorList>
    </citation>
    <scope>NUCLEOTIDE SEQUENCE [LARGE SCALE GENOMIC DNA]</scope>
    <source>
        <strain evidence="2 3">DSM 1785</strain>
    </source>
</reference>
<keyword evidence="1" id="KW-1133">Transmembrane helix</keyword>
<dbReference type="HOGENOM" id="CLU_113631_1_0_9"/>
<evidence type="ECO:0000256" key="1">
    <source>
        <dbReference type="SAM" id="Phobius"/>
    </source>
</evidence>
<dbReference type="EMBL" id="AMEZ01000032">
    <property type="protein sequence ID" value="EKY27770.1"/>
    <property type="molecule type" value="Genomic_DNA"/>
</dbReference>
<feature type="transmembrane region" description="Helical" evidence="1">
    <location>
        <begin position="12"/>
        <end position="34"/>
    </location>
</feature>
<keyword evidence="1" id="KW-0812">Transmembrane</keyword>
<accession>L1QJB7</accession>
<gene>
    <name evidence="2" type="ORF">HMPREF0216_01244</name>
</gene>
<protein>
    <recommendedName>
        <fullName evidence="4">Membrane associated protein</fullName>
    </recommendedName>
</protein>
<dbReference type="Gene3D" id="2.50.20.10">
    <property type="entry name" value="Lipoprotein localisation LolA/LolB/LppX"/>
    <property type="match status" value="1"/>
</dbReference>